<dbReference type="InterPro" id="IPR019734">
    <property type="entry name" value="TPR_rpt"/>
</dbReference>
<evidence type="ECO:0000259" key="2">
    <source>
        <dbReference type="Pfam" id="PF00931"/>
    </source>
</evidence>
<dbReference type="Gene3D" id="1.25.40.10">
    <property type="entry name" value="Tetratricopeptide repeat domain"/>
    <property type="match status" value="1"/>
</dbReference>
<evidence type="ECO:0000313" key="3">
    <source>
        <dbReference type="EMBL" id="KAK0728575.1"/>
    </source>
</evidence>
<organism evidence="3 4">
    <name type="scientific">Lasiosphaeria miniovina</name>
    <dbReference type="NCBI Taxonomy" id="1954250"/>
    <lineage>
        <taxon>Eukaryota</taxon>
        <taxon>Fungi</taxon>
        <taxon>Dikarya</taxon>
        <taxon>Ascomycota</taxon>
        <taxon>Pezizomycotina</taxon>
        <taxon>Sordariomycetes</taxon>
        <taxon>Sordariomycetidae</taxon>
        <taxon>Sordariales</taxon>
        <taxon>Lasiosphaeriaceae</taxon>
        <taxon>Lasiosphaeria</taxon>
    </lineage>
</organism>
<dbReference type="InterPro" id="IPR053137">
    <property type="entry name" value="NLR-like"/>
</dbReference>
<dbReference type="PROSITE" id="PS50005">
    <property type="entry name" value="TPR"/>
    <property type="match status" value="2"/>
</dbReference>
<dbReference type="SUPFAM" id="SSF52540">
    <property type="entry name" value="P-loop containing nucleoside triphosphate hydrolases"/>
    <property type="match status" value="1"/>
</dbReference>
<evidence type="ECO:0000256" key="1">
    <source>
        <dbReference type="PROSITE-ProRule" id="PRU00339"/>
    </source>
</evidence>
<dbReference type="PANTHER" id="PTHR46082">
    <property type="entry name" value="ATP/GTP-BINDING PROTEIN-RELATED"/>
    <property type="match status" value="1"/>
</dbReference>
<dbReference type="RefSeq" id="XP_060301430.1">
    <property type="nucleotide sequence ID" value="XM_060447890.1"/>
</dbReference>
<reference evidence="3" key="1">
    <citation type="submission" date="2023-06" db="EMBL/GenBank/DDBJ databases">
        <title>Genome-scale phylogeny and comparative genomics of the fungal order Sordariales.</title>
        <authorList>
            <consortium name="Lawrence Berkeley National Laboratory"/>
            <person name="Hensen N."/>
            <person name="Bonometti L."/>
            <person name="Westerberg I."/>
            <person name="Brannstrom I.O."/>
            <person name="Guillou S."/>
            <person name="Cros-Aarteil S."/>
            <person name="Calhoun S."/>
            <person name="Haridas S."/>
            <person name="Kuo A."/>
            <person name="Mondo S."/>
            <person name="Pangilinan J."/>
            <person name="Riley R."/>
            <person name="LaButti K."/>
            <person name="Andreopoulos B."/>
            <person name="Lipzen A."/>
            <person name="Chen C."/>
            <person name="Yanf M."/>
            <person name="Daum C."/>
            <person name="Ng V."/>
            <person name="Clum A."/>
            <person name="Steindorff A."/>
            <person name="Ohm R."/>
            <person name="Martin F."/>
            <person name="Silar P."/>
            <person name="Natvig D."/>
            <person name="Lalanne C."/>
            <person name="Gautier V."/>
            <person name="Ament-velasquez S.L."/>
            <person name="Kruys A."/>
            <person name="Hutchinson M.I."/>
            <person name="Powell A.J."/>
            <person name="Barry K."/>
            <person name="Miller A.N."/>
            <person name="Grigoriev I.V."/>
            <person name="Debuchy R."/>
            <person name="Gladieux P."/>
            <person name="Thoren M.H."/>
            <person name="Johannesson H."/>
        </authorList>
    </citation>
    <scope>NUCLEOTIDE SEQUENCE</scope>
    <source>
        <strain evidence="3">SMH2392-1A</strain>
    </source>
</reference>
<dbReference type="Pfam" id="PF13424">
    <property type="entry name" value="TPR_12"/>
    <property type="match status" value="1"/>
</dbReference>
<keyword evidence="1" id="KW-0802">TPR repeat</keyword>
<accession>A0AA40B6F8</accession>
<dbReference type="GeneID" id="85331160"/>
<dbReference type="InterPro" id="IPR027417">
    <property type="entry name" value="P-loop_NTPase"/>
</dbReference>
<protein>
    <recommendedName>
        <fullName evidence="2">NB-ARC domain-containing protein</fullName>
    </recommendedName>
</protein>
<comment type="caution">
    <text evidence="3">The sequence shown here is derived from an EMBL/GenBank/DDBJ whole genome shotgun (WGS) entry which is preliminary data.</text>
</comment>
<evidence type="ECO:0000313" key="4">
    <source>
        <dbReference type="Proteomes" id="UP001172101"/>
    </source>
</evidence>
<keyword evidence="4" id="KW-1185">Reference proteome</keyword>
<dbReference type="Gene3D" id="3.40.50.300">
    <property type="entry name" value="P-loop containing nucleotide triphosphate hydrolases"/>
    <property type="match status" value="1"/>
</dbReference>
<dbReference type="EMBL" id="JAUIRO010000002">
    <property type="protein sequence ID" value="KAK0728575.1"/>
    <property type="molecule type" value="Genomic_DNA"/>
</dbReference>
<dbReference type="Pfam" id="PF00931">
    <property type="entry name" value="NB-ARC"/>
    <property type="match status" value="1"/>
</dbReference>
<proteinExistence type="predicted"/>
<feature type="repeat" description="TPR" evidence="1">
    <location>
        <begin position="694"/>
        <end position="727"/>
    </location>
</feature>
<dbReference type="SUPFAM" id="SSF53474">
    <property type="entry name" value="alpha/beta-Hydrolases"/>
    <property type="match status" value="1"/>
</dbReference>
<feature type="domain" description="NB-ARC" evidence="2">
    <location>
        <begin position="327"/>
        <end position="482"/>
    </location>
</feature>
<dbReference type="PANTHER" id="PTHR46082:SF6">
    <property type="entry name" value="AAA+ ATPASE DOMAIN-CONTAINING PROTEIN-RELATED"/>
    <property type="match status" value="1"/>
</dbReference>
<dbReference type="InterPro" id="IPR002182">
    <property type="entry name" value="NB-ARC"/>
</dbReference>
<dbReference type="SUPFAM" id="SSF48452">
    <property type="entry name" value="TPR-like"/>
    <property type="match status" value="1"/>
</dbReference>
<dbReference type="Gene3D" id="3.40.50.1820">
    <property type="entry name" value="alpha/beta hydrolase"/>
    <property type="match status" value="1"/>
</dbReference>
<dbReference type="AlphaFoldDB" id="A0AA40B6F8"/>
<sequence>MTTPLPSGLAPRTGLRQIAPVGDAPDDTTIDIIAIHGLGTESPRTWEFKTKGGGRVVKWLSDRDMLPAALPKARIFTYDWNANYFANASVQTLLGHADALLGLIAEGRGSQTRPIIFVASCFGGLILAEAMNRAAQEGSVYRQILLSTVGAVFLATPFRGSDAAELAQWQVVVGGIMGKQTSKRLIAALNKSDRELQKLTQSFAELARSDLLVTELSACLDTFPRKGLDATHSGMNKFQGPECPSFKLVKDAVKQFAGNASALLICRTNYKPAISLLGGLLRPESCQHGEAAVERHWIVPFGRNKEFVGRETILTDLLARILPSRNEHDCQRTAIEGLGGIGKTQIALEAAFRIGDAHPDCSVFWVPAVDATTFENAYRAIGQQLKVPRIDEEKADVKALVKAALSHQSAGNWLLIIDNTDDTELLFGNTALTDYLPFSRKGSILFTTRDHELGVRLVESESHIISVEEMSKDEALKLLQKNLKSDQMSDIRSNEALLEFLANLPLAIQQTSAYMAKKQISTAQYLELCESSDEDMIELLSRDFEDRHRYKSIQNPVATTWLISFRNISDHDPLAANYLKFMCFLAGKDIPRSLLPPAGRLEAVDAIGTLKAMSNLAIVIDNQGKYEEAEQIYRQALQLTEKVLGKEHPSTLNSMNNFANMLDRQGKYEEAKQMDRQALQLREKVLGKEHPSTLDSMNNLAIVLDRQGKYEEAEQMHRQALQLKEKVLGKEHPSTLTSKNNLAACLRARR</sequence>
<feature type="repeat" description="TPR" evidence="1">
    <location>
        <begin position="610"/>
        <end position="643"/>
    </location>
</feature>
<dbReference type="InterPro" id="IPR029058">
    <property type="entry name" value="AB_hydrolase_fold"/>
</dbReference>
<dbReference type="Pfam" id="PF13374">
    <property type="entry name" value="TPR_10"/>
    <property type="match status" value="1"/>
</dbReference>
<gene>
    <name evidence="3" type="ORF">B0T26DRAFT_869597</name>
</gene>
<dbReference type="GO" id="GO:0043531">
    <property type="term" value="F:ADP binding"/>
    <property type="evidence" value="ECO:0007669"/>
    <property type="project" value="InterPro"/>
</dbReference>
<dbReference type="SMART" id="SM00028">
    <property type="entry name" value="TPR"/>
    <property type="match status" value="3"/>
</dbReference>
<name>A0AA40B6F8_9PEZI</name>
<dbReference type="InterPro" id="IPR011990">
    <property type="entry name" value="TPR-like_helical_dom_sf"/>
</dbReference>
<dbReference type="Proteomes" id="UP001172101">
    <property type="component" value="Unassembled WGS sequence"/>
</dbReference>